<sequence>MKESRGKERGDEGVHPASSHSEALRLRPTSPVQRSFTEEFSRRRSAQTNRLLAAERPGRGEAVYPSSQGRYGDGSLCSASTSWSSCR</sequence>
<gene>
    <name evidence="2" type="ORF">EYF80_063454</name>
</gene>
<evidence type="ECO:0000256" key="1">
    <source>
        <dbReference type="SAM" id="MobiDB-lite"/>
    </source>
</evidence>
<protein>
    <submittedName>
        <fullName evidence="2">Uncharacterized protein</fullName>
    </submittedName>
</protein>
<reference evidence="2 3" key="1">
    <citation type="submission" date="2019-03" db="EMBL/GenBank/DDBJ databases">
        <title>First draft genome of Liparis tanakae, snailfish: a comprehensive survey of snailfish specific genes.</title>
        <authorList>
            <person name="Kim W."/>
            <person name="Song I."/>
            <person name="Jeong J.-H."/>
            <person name="Kim D."/>
            <person name="Kim S."/>
            <person name="Ryu S."/>
            <person name="Song J.Y."/>
            <person name="Lee S.K."/>
        </authorList>
    </citation>
    <scope>NUCLEOTIDE SEQUENCE [LARGE SCALE GENOMIC DNA]</scope>
    <source>
        <tissue evidence="2">Muscle</tissue>
    </source>
</reference>
<accession>A0A4Z2EC59</accession>
<keyword evidence="3" id="KW-1185">Reference proteome</keyword>
<organism evidence="2 3">
    <name type="scientific">Liparis tanakae</name>
    <name type="common">Tanaka's snailfish</name>
    <dbReference type="NCBI Taxonomy" id="230148"/>
    <lineage>
        <taxon>Eukaryota</taxon>
        <taxon>Metazoa</taxon>
        <taxon>Chordata</taxon>
        <taxon>Craniata</taxon>
        <taxon>Vertebrata</taxon>
        <taxon>Euteleostomi</taxon>
        <taxon>Actinopterygii</taxon>
        <taxon>Neopterygii</taxon>
        <taxon>Teleostei</taxon>
        <taxon>Neoteleostei</taxon>
        <taxon>Acanthomorphata</taxon>
        <taxon>Eupercaria</taxon>
        <taxon>Perciformes</taxon>
        <taxon>Cottioidei</taxon>
        <taxon>Cottales</taxon>
        <taxon>Liparidae</taxon>
        <taxon>Liparis</taxon>
    </lineage>
</organism>
<dbReference type="Proteomes" id="UP000314294">
    <property type="component" value="Unassembled WGS sequence"/>
</dbReference>
<dbReference type="AlphaFoldDB" id="A0A4Z2EC59"/>
<evidence type="ECO:0000313" key="2">
    <source>
        <dbReference type="EMBL" id="TNN26409.1"/>
    </source>
</evidence>
<evidence type="ECO:0000313" key="3">
    <source>
        <dbReference type="Proteomes" id="UP000314294"/>
    </source>
</evidence>
<dbReference type="EMBL" id="SRLO01010311">
    <property type="protein sequence ID" value="TNN26409.1"/>
    <property type="molecule type" value="Genomic_DNA"/>
</dbReference>
<proteinExistence type="predicted"/>
<comment type="caution">
    <text evidence="2">The sequence shown here is derived from an EMBL/GenBank/DDBJ whole genome shotgun (WGS) entry which is preliminary data.</text>
</comment>
<name>A0A4Z2EC59_9TELE</name>
<feature type="region of interest" description="Disordered" evidence="1">
    <location>
        <begin position="1"/>
        <end position="87"/>
    </location>
</feature>
<feature type="compositionally biased region" description="Low complexity" evidence="1">
    <location>
        <begin position="75"/>
        <end position="87"/>
    </location>
</feature>
<feature type="compositionally biased region" description="Basic and acidic residues" evidence="1">
    <location>
        <begin position="1"/>
        <end position="14"/>
    </location>
</feature>